<evidence type="ECO:0000256" key="2">
    <source>
        <dbReference type="ARBA" id="ARBA00022723"/>
    </source>
</evidence>
<dbReference type="PROSITE" id="PS00028">
    <property type="entry name" value="ZINC_FINGER_C2H2_1"/>
    <property type="match status" value="2"/>
</dbReference>
<dbReference type="FunFam" id="3.30.160.60:FF:000358">
    <property type="entry name" value="zinc finger protein 24"/>
    <property type="match status" value="1"/>
</dbReference>
<evidence type="ECO:0000256" key="6">
    <source>
        <dbReference type="ARBA" id="ARBA00023125"/>
    </source>
</evidence>
<evidence type="ECO:0000256" key="1">
    <source>
        <dbReference type="ARBA" id="ARBA00004123"/>
    </source>
</evidence>
<evidence type="ECO:0000313" key="10">
    <source>
        <dbReference type="EMBL" id="RCH91323.1"/>
    </source>
</evidence>
<dbReference type="Gene3D" id="3.30.160.60">
    <property type="entry name" value="Classic Zinc Finger"/>
    <property type="match status" value="2"/>
</dbReference>
<evidence type="ECO:0000256" key="7">
    <source>
        <dbReference type="ARBA" id="ARBA00023242"/>
    </source>
</evidence>
<dbReference type="SMART" id="SM00355">
    <property type="entry name" value="ZnF_C2H2"/>
    <property type="match status" value="2"/>
</dbReference>
<dbReference type="PANTHER" id="PTHR16515:SF49">
    <property type="entry name" value="GASTRULA ZINC FINGER PROTEIN XLCGF49.1-LIKE-RELATED"/>
    <property type="match status" value="1"/>
</dbReference>
<dbReference type="GO" id="GO:0008270">
    <property type="term" value="F:zinc ion binding"/>
    <property type="evidence" value="ECO:0007669"/>
    <property type="project" value="UniProtKB-KW"/>
</dbReference>
<dbReference type="EMBL" id="PJQL01000985">
    <property type="protein sequence ID" value="RCH91323.1"/>
    <property type="molecule type" value="Genomic_DNA"/>
</dbReference>
<dbReference type="Pfam" id="PF00096">
    <property type="entry name" value="zf-C2H2"/>
    <property type="match status" value="2"/>
</dbReference>
<keyword evidence="2" id="KW-0479">Metal-binding</keyword>
<dbReference type="PROSITE" id="PS50157">
    <property type="entry name" value="ZINC_FINGER_C2H2_2"/>
    <property type="match status" value="2"/>
</dbReference>
<dbReference type="Proteomes" id="UP000252139">
    <property type="component" value="Unassembled WGS sequence"/>
</dbReference>
<dbReference type="STRING" id="86630.A0A367JN13"/>
<dbReference type="InterPro" id="IPR036236">
    <property type="entry name" value="Znf_C2H2_sf"/>
</dbReference>
<keyword evidence="5" id="KW-0862">Zinc</keyword>
<evidence type="ECO:0000256" key="5">
    <source>
        <dbReference type="ARBA" id="ARBA00022833"/>
    </source>
</evidence>
<keyword evidence="7" id="KW-0539">Nucleus</keyword>
<gene>
    <name evidence="10" type="ORF">CU097_004096</name>
</gene>
<reference evidence="10 11" key="1">
    <citation type="journal article" date="2018" name="G3 (Bethesda)">
        <title>Phylogenetic and Phylogenomic Definition of Rhizopus Species.</title>
        <authorList>
            <person name="Gryganskyi A.P."/>
            <person name="Golan J."/>
            <person name="Dolatabadi S."/>
            <person name="Mondo S."/>
            <person name="Robb S."/>
            <person name="Idnurm A."/>
            <person name="Muszewska A."/>
            <person name="Steczkiewicz K."/>
            <person name="Masonjones S."/>
            <person name="Liao H.L."/>
            <person name="Gajdeczka M.T."/>
            <person name="Anike F."/>
            <person name="Vuek A."/>
            <person name="Anishchenko I.M."/>
            <person name="Voigt K."/>
            <person name="de Hoog G.S."/>
            <person name="Smith M.E."/>
            <person name="Heitman J."/>
            <person name="Vilgalys R."/>
            <person name="Stajich J.E."/>
        </authorList>
    </citation>
    <scope>NUCLEOTIDE SEQUENCE [LARGE SCALE GENOMIC DNA]</scope>
    <source>
        <strain evidence="10 11">CBS 357.93</strain>
    </source>
</reference>
<dbReference type="InterPro" id="IPR050331">
    <property type="entry name" value="Zinc_finger"/>
</dbReference>
<feature type="domain" description="C2H2-type" evidence="9">
    <location>
        <begin position="265"/>
        <end position="294"/>
    </location>
</feature>
<keyword evidence="3" id="KW-0677">Repeat</keyword>
<keyword evidence="6" id="KW-0238">DNA-binding</keyword>
<evidence type="ECO:0000256" key="8">
    <source>
        <dbReference type="PROSITE-ProRule" id="PRU00042"/>
    </source>
</evidence>
<accession>A0A367JN13</accession>
<protein>
    <recommendedName>
        <fullName evidence="9">C2H2-type domain-containing protein</fullName>
    </recommendedName>
</protein>
<dbReference type="AlphaFoldDB" id="A0A367JN13"/>
<dbReference type="SUPFAM" id="SSF57667">
    <property type="entry name" value="beta-beta-alpha zinc fingers"/>
    <property type="match status" value="1"/>
</dbReference>
<keyword evidence="11" id="KW-1185">Reference proteome</keyword>
<feature type="domain" description="C2H2-type" evidence="9">
    <location>
        <begin position="237"/>
        <end position="264"/>
    </location>
</feature>
<keyword evidence="4 8" id="KW-0863">Zinc-finger</keyword>
<comment type="caution">
    <text evidence="10">The sequence shown here is derived from an EMBL/GenBank/DDBJ whole genome shotgun (WGS) entry which is preliminary data.</text>
</comment>
<name>A0A367JN13_RHIAZ</name>
<evidence type="ECO:0000256" key="4">
    <source>
        <dbReference type="ARBA" id="ARBA00022771"/>
    </source>
</evidence>
<dbReference type="OrthoDB" id="6077919at2759"/>
<dbReference type="GO" id="GO:0000122">
    <property type="term" value="P:negative regulation of transcription by RNA polymerase II"/>
    <property type="evidence" value="ECO:0007669"/>
    <property type="project" value="UniProtKB-ARBA"/>
</dbReference>
<dbReference type="GO" id="GO:0005634">
    <property type="term" value="C:nucleus"/>
    <property type="evidence" value="ECO:0007669"/>
    <property type="project" value="UniProtKB-SubCell"/>
</dbReference>
<evidence type="ECO:0000313" key="11">
    <source>
        <dbReference type="Proteomes" id="UP000252139"/>
    </source>
</evidence>
<proteinExistence type="predicted"/>
<organism evidence="10 11">
    <name type="scientific">Rhizopus azygosporus</name>
    <name type="common">Rhizopus microsporus var. azygosporus</name>
    <dbReference type="NCBI Taxonomy" id="86630"/>
    <lineage>
        <taxon>Eukaryota</taxon>
        <taxon>Fungi</taxon>
        <taxon>Fungi incertae sedis</taxon>
        <taxon>Mucoromycota</taxon>
        <taxon>Mucoromycotina</taxon>
        <taxon>Mucoromycetes</taxon>
        <taxon>Mucorales</taxon>
        <taxon>Mucorineae</taxon>
        <taxon>Rhizopodaceae</taxon>
        <taxon>Rhizopus</taxon>
    </lineage>
</organism>
<dbReference type="InterPro" id="IPR013087">
    <property type="entry name" value="Znf_C2H2_type"/>
</dbReference>
<sequence>MSFVSSPSYIDTMSTSSPLGLIFNHSQNRPRSPPEHDLLSLASVDNASLYNTEDQTLLDCYNAPVDKASMPSCYQEPHSTHPISTVSSLLTPPLASDPNIYYQDPWQFRKPYNCDSYCCYWSSYYDMCCSSESLTTCYSPTCHECNLLTPAESPSLTSTPIKDLMAYDHVPADYPRFYNDAPTELDTEVVATPAPGRRAKLRSYSKAKRHYSVDSNTSSESDSYSDKAYSSVAPRRYKCSVCPKRFTRPSSLATHMHSHTGEKPYACEFKDCGRRFSVVSNLRRHAKIHISSNDADDTSNDSK</sequence>
<dbReference type="FunFam" id="3.30.160.60:FF:001465">
    <property type="entry name" value="Zinc finger protein 560"/>
    <property type="match status" value="1"/>
</dbReference>
<dbReference type="PANTHER" id="PTHR16515">
    <property type="entry name" value="PR DOMAIN ZINC FINGER PROTEIN"/>
    <property type="match status" value="1"/>
</dbReference>
<dbReference type="GO" id="GO:0003677">
    <property type="term" value="F:DNA binding"/>
    <property type="evidence" value="ECO:0007669"/>
    <property type="project" value="UniProtKB-KW"/>
</dbReference>
<evidence type="ECO:0000259" key="9">
    <source>
        <dbReference type="PROSITE" id="PS50157"/>
    </source>
</evidence>
<evidence type="ECO:0000256" key="3">
    <source>
        <dbReference type="ARBA" id="ARBA00022737"/>
    </source>
</evidence>
<comment type="subcellular location">
    <subcellularLocation>
        <location evidence="1">Nucleus</location>
    </subcellularLocation>
</comment>